<accession>A0ACB9BBW1</accession>
<comment type="caution">
    <text evidence="1">The sequence shown here is derived from an EMBL/GenBank/DDBJ whole genome shotgun (WGS) entry which is preliminary data.</text>
</comment>
<sequence>MLANNPSSVLRIGDVTRFSVVKVLLRKLLSGDKGSKEKQRIYVEGLVTKIDISLDSPTFYTFCEFIRACKAPVMVIVTELLIGEILRKCLVNMRPRGLDTQVAIGFALDIARVMECLHSHGIIHRDLKPGSSLCPPEFGRCITFISPFMERKKKVFSHPSSSSTATTWSSTKPIIGRLSSLFSLSSSFSSGGAEDLSSLRGGEELSNSFSYSGDEMWDWNGED</sequence>
<gene>
    <name evidence="1" type="ORF">L6452_20141</name>
</gene>
<name>A0ACB9BBW1_ARCLA</name>
<keyword evidence="2" id="KW-1185">Reference proteome</keyword>
<proteinExistence type="predicted"/>
<dbReference type="Proteomes" id="UP001055879">
    <property type="component" value="Linkage Group LG06"/>
</dbReference>
<reference evidence="2" key="1">
    <citation type="journal article" date="2022" name="Mol. Ecol. Resour.">
        <title>The genomes of chicory, endive, great burdock and yacon provide insights into Asteraceae palaeo-polyploidization history and plant inulin production.</title>
        <authorList>
            <person name="Fan W."/>
            <person name="Wang S."/>
            <person name="Wang H."/>
            <person name="Wang A."/>
            <person name="Jiang F."/>
            <person name="Liu H."/>
            <person name="Zhao H."/>
            <person name="Xu D."/>
            <person name="Zhang Y."/>
        </authorList>
    </citation>
    <scope>NUCLEOTIDE SEQUENCE [LARGE SCALE GENOMIC DNA]</scope>
    <source>
        <strain evidence="2">cv. Niubang</strain>
    </source>
</reference>
<protein>
    <submittedName>
        <fullName evidence="1">Uncharacterized protein</fullName>
    </submittedName>
</protein>
<evidence type="ECO:0000313" key="1">
    <source>
        <dbReference type="EMBL" id="KAI3719246.1"/>
    </source>
</evidence>
<evidence type="ECO:0000313" key="2">
    <source>
        <dbReference type="Proteomes" id="UP001055879"/>
    </source>
</evidence>
<organism evidence="1 2">
    <name type="scientific">Arctium lappa</name>
    <name type="common">Greater burdock</name>
    <name type="synonym">Lappa major</name>
    <dbReference type="NCBI Taxonomy" id="4217"/>
    <lineage>
        <taxon>Eukaryota</taxon>
        <taxon>Viridiplantae</taxon>
        <taxon>Streptophyta</taxon>
        <taxon>Embryophyta</taxon>
        <taxon>Tracheophyta</taxon>
        <taxon>Spermatophyta</taxon>
        <taxon>Magnoliopsida</taxon>
        <taxon>eudicotyledons</taxon>
        <taxon>Gunneridae</taxon>
        <taxon>Pentapetalae</taxon>
        <taxon>asterids</taxon>
        <taxon>campanulids</taxon>
        <taxon>Asterales</taxon>
        <taxon>Asteraceae</taxon>
        <taxon>Carduoideae</taxon>
        <taxon>Cardueae</taxon>
        <taxon>Arctiinae</taxon>
        <taxon>Arctium</taxon>
    </lineage>
</organism>
<reference evidence="1 2" key="2">
    <citation type="journal article" date="2022" name="Mol. Ecol. Resour.">
        <title>The genomes of chicory, endive, great burdock and yacon provide insights into Asteraceae paleo-polyploidization history and plant inulin production.</title>
        <authorList>
            <person name="Fan W."/>
            <person name="Wang S."/>
            <person name="Wang H."/>
            <person name="Wang A."/>
            <person name="Jiang F."/>
            <person name="Liu H."/>
            <person name="Zhao H."/>
            <person name="Xu D."/>
            <person name="Zhang Y."/>
        </authorList>
    </citation>
    <scope>NUCLEOTIDE SEQUENCE [LARGE SCALE GENOMIC DNA]</scope>
    <source>
        <strain evidence="2">cv. Niubang</strain>
    </source>
</reference>
<dbReference type="EMBL" id="CM042052">
    <property type="protein sequence ID" value="KAI3719246.1"/>
    <property type="molecule type" value="Genomic_DNA"/>
</dbReference>